<name>A0A6A6EP28_9PEZI</name>
<dbReference type="EMBL" id="ML994613">
    <property type="protein sequence ID" value="KAF2193334.1"/>
    <property type="molecule type" value="Genomic_DNA"/>
</dbReference>
<protein>
    <submittedName>
        <fullName evidence="2">Uncharacterized protein</fullName>
    </submittedName>
</protein>
<feature type="region of interest" description="Disordered" evidence="1">
    <location>
        <begin position="160"/>
        <end position="181"/>
    </location>
</feature>
<feature type="compositionally biased region" description="Acidic residues" evidence="1">
    <location>
        <begin position="87"/>
        <end position="96"/>
    </location>
</feature>
<sequence length="181" mass="19907">MDREVAQRDEEIANDDTSGSEIRYGSFFDYLDILRERFKLIALAKGKRKKNSTAQQDAKKRAQEALTRAYSTQNTSLEIPLEGSSSEGEEDSDTEDYSTSRTADSEASTSQSSRLNTTLLSAKKKQQQAQITSFKLISKSIASLGKSTENGASELAEAIRKSGNPSTLPNSSDFKKFIEDG</sequence>
<accession>A0A6A6EP28</accession>
<feature type="compositionally biased region" description="Polar residues" evidence="1">
    <location>
        <begin position="101"/>
        <end position="120"/>
    </location>
</feature>
<keyword evidence="3" id="KW-1185">Reference proteome</keyword>
<evidence type="ECO:0000313" key="3">
    <source>
        <dbReference type="Proteomes" id="UP000800200"/>
    </source>
</evidence>
<proteinExistence type="predicted"/>
<feature type="region of interest" description="Disordered" evidence="1">
    <location>
        <begin position="1"/>
        <end position="22"/>
    </location>
</feature>
<feature type="compositionally biased region" description="Basic and acidic residues" evidence="1">
    <location>
        <begin position="1"/>
        <end position="11"/>
    </location>
</feature>
<feature type="compositionally biased region" description="Polar residues" evidence="1">
    <location>
        <begin position="163"/>
        <end position="172"/>
    </location>
</feature>
<evidence type="ECO:0000256" key="1">
    <source>
        <dbReference type="SAM" id="MobiDB-lite"/>
    </source>
</evidence>
<dbReference type="Proteomes" id="UP000800200">
    <property type="component" value="Unassembled WGS sequence"/>
</dbReference>
<feature type="region of interest" description="Disordered" evidence="1">
    <location>
        <begin position="45"/>
        <end position="122"/>
    </location>
</feature>
<dbReference type="AlphaFoldDB" id="A0A6A6EP28"/>
<reference evidence="2" key="1">
    <citation type="journal article" date="2020" name="Stud. Mycol.">
        <title>101 Dothideomycetes genomes: a test case for predicting lifestyles and emergence of pathogens.</title>
        <authorList>
            <person name="Haridas S."/>
            <person name="Albert R."/>
            <person name="Binder M."/>
            <person name="Bloem J."/>
            <person name="Labutti K."/>
            <person name="Salamov A."/>
            <person name="Andreopoulos B."/>
            <person name="Baker S."/>
            <person name="Barry K."/>
            <person name="Bills G."/>
            <person name="Bluhm B."/>
            <person name="Cannon C."/>
            <person name="Castanera R."/>
            <person name="Culley D."/>
            <person name="Daum C."/>
            <person name="Ezra D."/>
            <person name="Gonzalez J."/>
            <person name="Henrissat B."/>
            <person name="Kuo A."/>
            <person name="Liang C."/>
            <person name="Lipzen A."/>
            <person name="Lutzoni F."/>
            <person name="Magnuson J."/>
            <person name="Mondo S."/>
            <person name="Nolan M."/>
            <person name="Ohm R."/>
            <person name="Pangilinan J."/>
            <person name="Park H.-J."/>
            <person name="Ramirez L."/>
            <person name="Alfaro M."/>
            <person name="Sun H."/>
            <person name="Tritt A."/>
            <person name="Yoshinaga Y."/>
            <person name="Zwiers L.-H."/>
            <person name="Turgeon B."/>
            <person name="Goodwin S."/>
            <person name="Spatafora J."/>
            <person name="Crous P."/>
            <person name="Grigoriev I."/>
        </authorList>
    </citation>
    <scope>NUCLEOTIDE SEQUENCE</scope>
    <source>
        <strain evidence="2">CBS 207.26</strain>
    </source>
</reference>
<organism evidence="2 3">
    <name type="scientific">Zopfia rhizophila CBS 207.26</name>
    <dbReference type="NCBI Taxonomy" id="1314779"/>
    <lineage>
        <taxon>Eukaryota</taxon>
        <taxon>Fungi</taxon>
        <taxon>Dikarya</taxon>
        <taxon>Ascomycota</taxon>
        <taxon>Pezizomycotina</taxon>
        <taxon>Dothideomycetes</taxon>
        <taxon>Dothideomycetes incertae sedis</taxon>
        <taxon>Zopfiaceae</taxon>
        <taxon>Zopfia</taxon>
    </lineage>
</organism>
<gene>
    <name evidence="2" type="ORF">K469DRAFT_690938</name>
</gene>
<evidence type="ECO:0000313" key="2">
    <source>
        <dbReference type="EMBL" id="KAF2193334.1"/>
    </source>
</evidence>